<keyword evidence="1" id="KW-0472">Membrane</keyword>
<keyword evidence="1" id="KW-1133">Transmembrane helix</keyword>
<dbReference type="Proteomes" id="UP000700706">
    <property type="component" value="Unassembled WGS sequence"/>
</dbReference>
<dbReference type="EMBL" id="JAEKLZ010000180">
    <property type="protein sequence ID" value="MBW8725643.1"/>
    <property type="molecule type" value="Genomic_DNA"/>
</dbReference>
<keyword evidence="1" id="KW-0812">Transmembrane</keyword>
<accession>A0A952FJ51</accession>
<protein>
    <submittedName>
        <fullName evidence="2">Uncharacterized protein</fullName>
    </submittedName>
</protein>
<evidence type="ECO:0000256" key="1">
    <source>
        <dbReference type="SAM" id="Phobius"/>
    </source>
</evidence>
<organism evidence="2 3">
    <name type="scientific">Inquilinus limosus</name>
    <dbReference type="NCBI Taxonomy" id="171674"/>
    <lineage>
        <taxon>Bacteria</taxon>
        <taxon>Pseudomonadati</taxon>
        <taxon>Pseudomonadota</taxon>
        <taxon>Alphaproteobacteria</taxon>
        <taxon>Rhodospirillales</taxon>
        <taxon>Rhodospirillaceae</taxon>
        <taxon>Inquilinus</taxon>
    </lineage>
</organism>
<sequence length="199" mass="21235">MGVFSIWHWVIISLFLGISAPVPAVPGAIADALSALRRLTNLPHPEKLIDYAPEAGGPVLYRLPGNVCFLRLGGQAGQTEWIRRDERNRIEILVSAPGLVQAGRRFDPEGTAELRLDGHAVAVPVTSPGLPTWRFTLEETPALQQALDADEATLRFIAVRAGKPVPDEVLSIAASNLWQAIQGLESCASGAEPPGVVGP</sequence>
<dbReference type="AlphaFoldDB" id="A0A952FJ51"/>
<gene>
    <name evidence="2" type="ORF">JF625_10890</name>
</gene>
<name>A0A952FJ51_9PROT</name>
<comment type="caution">
    <text evidence="2">The sequence shown here is derived from an EMBL/GenBank/DDBJ whole genome shotgun (WGS) entry which is preliminary data.</text>
</comment>
<evidence type="ECO:0000313" key="2">
    <source>
        <dbReference type="EMBL" id="MBW8725643.1"/>
    </source>
</evidence>
<evidence type="ECO:0000313" key="3">
    <source>
        <dbReference type="Proteomes" id="UP000700706"/>
    </source>
</evidence>
<proteinExistence type="predicted"/>
<feature type="transmembrane region" description="Helical" evidence="1">
    <location>
        <begin position="6"/>
        <end position="29"/>
    </location>
</feature>
<reference evidence="2" key="1">
    <citation type="submission" date="2020-06" db="EMBL/GenBank/DDBJ databases">
        <title>Stable isotope informed genome-resolved metagenomics uncovers potential trophic interactions in rhizosphere soil.</title>
        <authorList>
            <person name="Starr E.P."/>
            <person name="Shi S."/>
            <person name="Blazewicz S.J."/>
            <person name="Koch B.J."/>
            <person name="Probst A.J."/>
            <person name="Hungate B.A."/>
            <person name="Pett-Ridge J."/>
            <person name="Firestone M.K."/>
            <person name="Banfield J.F."/>
        </authorList>
    </citation>
    <scope>NUCLEOTIDE SEQUENCE</scope>
    <source>
        <strain evidence="2">YM_69_17</strain>
    </source>
</reference>